<keyword evidence="7" id="KW-0540">Nuclease</keyword>
<dbReference type="Proteomes" id="UP000050833">
    <property type="component" value="Unassembled WGS sequence"/>
</dbReference>
<dbReference type="HAMAP" id="MF_00152">
    <property type="entry name" value="Nfo"/>
    <property type="match status" value="1"/>
</dbReference>
<dbReference type="PROSITE" id="PS51432">
    <property type="entry name" value="AP_NUCLEASE_F2_4"/>
    <property type="match status" value="1"/>
</dbReference>
<feature type="binding site" evidence="7">
    <location>
        <position position="176"/>
    </location>
    <ligand>
        <name>Zn(2+)</name>
        <dbReference type="ChEBI" id="CHEBI:29105"/>
        <label>2</label>
    </ligand>
</feature>
<dbReference type="SUPFAM" id="SSF51658">
    <property type="entry name" value="Xylose isomerase-like"/>
    <property type="match status" value="1"/>
</dbReference>
<reference evidence="9 10" key="1">
    <citation type="submission" date="2015-10" db="EMBL/GenBank/DDBJ databases">
        <title>Butyribacter intestini gen. nov., sp. nov., a butyric acid-producing bacterium of the family Lachnospiraceae isolated from the human faeces.</title>
        <authorList>
            <person name="Zou Y."/>
            <person name="Xue W."/>
            <person name="Luo G."/>
            <person name="Lv M."/>
        </authorList>
    </citation>
    <scope>NUCLEOTIDE SEQUENCE [LARGE SCALE GENOMIC DNA]</scope>
    <source>
        <strain evidence="9 10">TF01-11</strain>
    </source>
</reference>
<dbReference type="PROSITE" id="PS00730">
    <property type="entry name" value="AP_NUCLEASE_F2_2"/>
    <property type="match status" value="1"/>
</dbReference>
<dbReference type="GO" id="GO:0008270">
    <property type="term" value="F:zinc ion binding"/>
    <property type="evidence" value="ECO:0007669"/>
    <property type="project" value="UniProtKB-UniRule"/>
</dbReference>
<evidence type="ECO:0000259" key="8">
    <source>
        <dbReference type="Pfam" id="PF01261"/>
    </source>
</evidence>
<dbReference type="GO" id="GO:0008833">
    <property type="term" value="F:deoxyribonuclease IV (phage-T4-induced) activity"/>
    <property type="evidence" value="ECO:0007669"/>
    <property type="project" value="UniProtKB-UniRule"/>
</dbReference>
<evidence type="ECO:0000313" key="10">
    <source>
        <dbReference type="Proteomes" id="UP000050833"/>
    </source>
</evidence>
<evidence type="ECO:0000256" key="1">
    <source>
        <dbReference type="ARBA" id="ARBA00005340"/>
    </source>
</evidence>
<evidence type="ECO:0000256" key="3">
    <source>
        <dbReference type="ARBA" id="ARBA00022763"/>
    </source>
</evidence>
<dbReference type="FunFam" id="3.20.20.150:FF:000001">
    <property type="entry name" value="Probable endonuclease 4"/>
    <property type="match status" value="1"/>
</dbReference>
<dbReference type="AlphaFoldDB" id="A0AAW3JUV2"/>
<sequence length="277" mass="30923">MYYIGNHLSASKGFAAMGRAAVKLGGNTFAFFTRNPRGGKAKAIDEKDIEKFLAFAKEHEFGKIVAHAPYTMNLCSAKEDIRKFSKEMIADDMKRMEYIPGNYYNFHPGSHTGQGVETGIEYIAQTLNEIITPEQSTTILLETMAGKGSEIGRNFEEIRTIIDKVELDDKLGVCFDTCHVWDAGYDIVDNLDGVLEEFDKVIGLDRLKAVHFNDSMNVCGSHKDRHQKIGQGNIGAEAMKRVALHPVLKGKPFILETPNDDEGYAAEIAMFKEWMGE</sequence>
<dbReference type="RefSeq" id="WP_055941079.1">
    <property type="nucleotide sequence ID" value="NZ_DBGBTA010000266.1"/>
</dbReference>
<keyword evidence="6 7" id="KW-0234">DNA repair</keyword>
<feature type="binding site" evidence="7">
    <location>
        <position position="224"/>
    </location>
    <ligand>
        <name>Zn(2+)</name>
        <dbReference type="ChEBI" id="CHEBI:29105"/>
        <label>3</label>
    </ligand>
</feature>
<evidence type="ECO:0000256" key="5">
    <source>
        <dbReference type="ARBA" id="ARBA00022833"/>
    </source>
</evidence>
<dbReference type="PANTHER" id="PTHR21445">
    <property type="entry name" value="ENDONUCLEASE IV ENDODEOXYRIBONUCLEASE IV"/>
    <property type="match status" value="1"/>
</dbReference>
<dbReference type="GO" id="GO:0008081">
    <property type="term" value="F:phosphoric diester hydrolase activity"/>
    <property type="evidence" value="ECO:0007669"/>
    <property type="project" value="TreeGrafter"/>
</dbReference>
<dbReference type="GO" id="GO:0003677">
    <property type="term" value="F:DNA binding"/>
    <property type="evidence" value="ECO:0007669"/>
    <property type="project" value="InterPro"/>
</dbReference>
<dbReference type="InterPro" id="IPR036237">
    <property type="entry name" value="Xyl_isomerase-like_sf"/>
</dbReference>
<proteinExistence type="inferred from homology"/>
<evidence type="ECO:0000256" key="7">
    <source>
        <dbReference type="HAMAP-Rule" id="MF_00152"/>
    </source>
</evidence>
<evidence type="ECO:0000256" key="2">
    <source>
        <dbReference type="ARBA" id="ARBA00022723"/>
    </source>
</evidence>
<comment type="function">
    <text evidence="7">Endonuclease IV plays a role in DNA repair. It cleaves phosphodiester bonds at apurinic or apyrimidinic (AP) sites, generating a 3'-hydroxyl group and a 5'-terminal sugar phosphate.</text>
</comment>
<feature type="binding site" evidence="7">
    <location>
        <position position="142"/>
    </location>
    <ligand>
        <name>Zn(2+)</name>
        <dbReference type="ChEBI" id="CHEBI:29105"/>
        <label>1</label>
    </ligand>
</feature>
<keyword evidence="4 7" id="KW-0378">Hydrolase</keyword>
<keyword evidence="10" id="KW-1185">Reference proteome</keyword>
<evidence type="ECO:0000256" key="6">
    <source>
        <dbReference type="ARBA" id="ARBA00023204"/>
    </source>
</evidence>
<dbReference type="EMBL" id="LLKB01000001">
    <property type="protein sequence ID" value="KQC85945.1"/>
    <property type="molecule type" value="Genomic_DNA"/>
</dbReference>
<keyword evidence="7 9" id="KW-0255">Endonuclease</keyword>
<feature type="binding site" evidence="7">
    <location>
        <position position="226"/>
    </location>
    <ligand>
        <name>Zn(2+)</name>
        <dbReference type="ChEBI" id="CHEBI:29105"/>
        <label>3</label>
    </ligand>
</feature>
<feature type="binding site" evidence="7">
    <location>
        <position position="107"/>
    </location>
    <ligand>
        <name>Zn(2+)</name>
        <dbReference type="ChEBI" id="CHEBI:29105"/>
        <label>1</label>
    </ligand>
</feature>
<comment type="similarity">
    <text evidence="1 7">Belongs to the AP endonuclease 2 family.</text>
</comment>
<keyword evidence="3 7" id="KW-0227">DNA damage</keyword>
<dbReference type="CDD" id="cd00019">
    <property type="entry name" value="AP2Ec"/>
    <property type="match status" value="1"/>
</dbReference>
<dbReference type="NCBIfam" id="TIGR00587">
    <property type="entry name" value="nfo"/>
    <property type="match status" value="1"/>
</dbReference>
<dbReference type="GO" id="GO:0003906">
    <property type="term" value="F:DNA-(apurinic or apyrimidinic site) endonuclease activity"/>
    <property type="evidence" value="ECO:0007669"/>
    <property type="project" value="TreeGrafter"/>
</dbReference>
<dbReference type="EC" id="3.1.21.2" evidence="7"/>
<keyword evidence="2 7" id="KW-0479">Metal-binding</keyword>
<comment type="catalytic activity">
    <reaction evidence="7">
        <text>Endonucleolytic cleavage to 5'-phosphooligonucleotide end-products.</text>
        <dbReference type="EC" id="3.1.21.2"/>
    </reaction>
</comment>
<dbReference type="Pfam" id="PF01261">
    <property type="entry name" value="AP_endonuc_2"/>
    <property type="match status" value="1"/>
</dbReference>
<dbReference type="InterPro" id="IPR013022">
    <property type="entry name" value="Xyl_isomerase-like_TIM-brl"/>
</dbReference>
<name>A0AAW3JUV2_9FIRM</name>
<feature type="binding site" evidence="7">
    <location>
        <position position="256"/>
    </location>
    <ligand>
        <name>Zn(2+)</name>
        <dbReference type="ChEBI" id="CHEBI:29105"/>
        <label>2</label>
    </ligand>
</feature>
<protein>
    <recommendedName>
        <fullName evidence="7">Probable endonuclease 4</fullName>
        <ecNumber evidence="7">3.1.21.2</ecNumber>
    </recommendedName>
    <alternativeName>
        <fullName evidence="7">Endodeoxyribonuclease IV</fullName>
    </alternativeName>
    <alternativeName>
        <fullName evidence="7">Endonuclease IV</fullName>
    </alternativeName>
</protein>
<dbReference type="GO" id="GO:0006284">
    <property type="term" value="P:base-excision repair"/>
    <property type="evidence" value="ECO:0007669"/>
    <property type="project" value="TreeGrafter"/>
</dbReference>
<keyword evidence="5 7" id="KW-0862">Zinc</keyword>
<feature type="domain" description="Xylose isomerase-like TIM barrel" evidence="8">
    <location>
        <begin position="19"/>
        <end position="273"/>
    </location>
</feature>
<accession>A0AAW3JUV2</accession>
<dbReference type="InterPro" id="IPR001719">
    <property type="entry name" value="AP_endonuc_2"/>
</dbReference>
<dbReference type="SMART" id="SM00518">
    <property type="entry name" value="AP2Ec"/>
    <property type="match status" value="1"/>
</dbReference>
<organism evidence="9 10">
    <name type="scientific">Butyribacter intestini</name>
    <dbReference type="NCBI Taxonomy" id="1703332"/>
    <lineage>
        <taxon>Bacteria</taxon>
        <taxon>Bacillati</taxon>
        <taxon>Bacillota</taxon>
        <taxon>Clostridia</taxon>
        <taxon>Lachnospirales</taxon>
        <taxon>Lachnospiraceae</taxon>
        <taxon>Butyribacter</taxon>
    </lineage>
</organism>
<comment type="cofactor">
    <cofactor evidence="7">
        <name>Zn(2+)</name>
        <dbReference type="ChEBI" id="CHEBI:29105"/>
    </cofactor>
    <text evidence="7">Binds 3 Zn(2+) ions.</text>
</comment>
<feature type="binding site" evidence="7">
    <location>
        <position position="211"/>
    </location>
    <ligand>
        <name>Zn(2+)</name>
        <dbReference type="ChEBI" id="CHEBI:29105"/>
        <label>2</label>
    </ligand>
</feature>
<gene>
    <name evidence="7" type="primary">nfo</name>
    <name evidence="9" type="ORF">APZ18_01720</name>
</gene>
<evidence type="ECO:0000313" key="9">
    <source>
        <dbReference type="EMBL" id="KQC85945.1"/>
    </source>
</evidence>
<feature type="binding site" evidence="7">
    <location>
        <position position="67"/>
    </location>
    <ligand>
        <name>Zn(2+)</name>
        <dbReference type="ChEBI" id="CHEBI:29105"/>
        <label>1</label>
    </ligand>
</feature>
<dbReference type="PROSITE" id="PS00731">
    <property type="entry name" value="AP_NUCLEASE_F2_3"/>
    <property type="match status" value="1"/>
</dbReference>
<evidence type="ECO:0000256" key="4">
    <source>
        <dbReference type="ARBA" id="ARBA00022801"/>
    </source>
</evidence>
<dbReference type="PANTHER" id="PTHR21445:SF0">
    <property type="entry name" value="APURINIC-APYRIMIDINIC ENDONUCLEASE"/>
    <property type="match status" value="1"/>
</dbReference>
<dbReference type="InterPro" id="IPR018246">
    <property type="entry name" value="AP_endonuc_F2_Zn_BS"/>
</dbReference>
<feature type="binding site" evidence="7">
    <location>
        <position position="179"/>
    </location>
    <ligand>
        <name>Zn(2+)</name>
        <dbReference type="ChEBI" id="CHEBI:29105"/>
        <label>3</label>
    </ligand>
</feature>
<comment type="caution">
    <text evidence="9">The sequence shown here is derived from an EMBL/GenBank/DDBJ whole genome shotgun (WGS) entry which is preliminary data.</text>
</comment>
<feature type="binding site" evidence="7">
    <location>
        <position position="142"/>
    </location>
    <ligand>
        <name>Zn(2+)</name>
        <dbReference type="ChEBI" id="CHEBI:29105"/>
        <label>2</label>
    </ligand>
</feature>
<dbReference type="Gene3D" id="3.20.20.150">
    <property type="entry name" value="Divalent-metal-dependent TIM barrel enzymes"/>
    <property type="match status" value="1"/>
</dbReference>